<dbReference type="InterPro" id="IPR016181">
    <property type="entry name" value="Acyl_CoA_acyltransferase"/>
</dbReference>
<dbReference type="EMBL" id="DYYI01000062">
    <property type="protein sequence ID" value="HJE19821.1"/>
    <property type="molecule type" value="Genomic_DNA"/>
</dbReference>
<reference evidence="4" key="2">
    <citation type="submission" date="2021-09" db="EMBL/GenBank/DDBJ databases">
        <authorList>
            <person name="Gilroy R."/>
        </authorList>
    </citation>
    <scope>NUCLEOTIDE SEQUENCE</scope>
    <source>
        <strain evidence="4">6019</strain>
    </source>
</reference>
<sequence>MDIITANTDELYEQCLDIRFKVFVDEQKVPENEEVDQFEKECTHFLVKIDDEYVGTARFRAKSENTVKIERVAVHSTYRGRGIGFKLMEHMHEVAKINGYTYAVLGAQVQAVKFYESLGYEIDSDIFLDAGIEHYMMKKSL</sequence>
<dbReference type="PANTHER" id="PTHR13355:SF11">
    <property type="entry name" value="GLUCOSAMINE 6-PHOSPHATE N-ACETYLTRANSFERASE"/>
    <property type="match status" value="1"/>
</dbReference>
<protein>
    <recommendedName>
        <fullName evidence="2">GCN5-related N-acetyltransferase</fullName>
    </recommendedName>
</protein>
<accession>A0A921DX75</accession>
<dbReference type="Gene3D" id="3.40.630.30">
    <property type="match status" value="1"/>
</dbReference>
<dbReference type="PANTHER" id="PTHR13355">
    <property type="entry name" value="GLUCOSAMINE 6-PHOSPHATE N-ACETYLTRANSFERASE"/>
    <property type="match status" value="1"/>
</dbReference>
<feature type="domain" description="N-acetyltransferase" evidence="3">
    <location>
        <begin position="1"/>
        <end position="141"/>
    </location>
</feature>
<dbReference type="Proteomes" id="UP000763505">
    <property type="component" value="Unassembled WGS sequence"/>
</dbReference>
<dbReference type="Pfam" id="PF13673">
    <property type="entry name" value="Acetyltransf_10"/>
    <property type="match status" value="1"/>
</dbReference>
<dbReference type="CDD" id="cd04301">
    <property type="entry name" value="NAT_SF"/>
    <property type="match status" value="1"/>
</dbReference>
<name>A0A921DX75_9STAP</name>
<reference evidence="4" key="1">
    <citation type="journal article" date="2021" name="PeerJ">
        <title>Extensive microbial diversity within the chicken gut microbiome revealed by metagenomics and culture.</title>
        <authorList>
            <person name="Gilroy R."/>
            <person name="Ravi A."/>
            <person name="Getino M."/>
            <person name="Pursley I."/>
            <person name="Horton D.L."/>
            <person name="Alikhan N.F."/>
            <person name="Baker D."/>
            <person name="Gharbi K."/>
            <person name="Hall N."/>
            <person name="Watson M."/>
            <person name="Adriaenssens E.M."/>
            <person name="Foster-Nyarko E."/>
            <person name="Jarju S."/>
            <person name="Secka A."/>
            <person name="Antonio M."/>
            <person name="Oren A."/>
            <person name="Chaudhuri R.R."/>
            <person name="La Ragione R."/>
            <person name="Hildebrand F."/>
            <person name="Pallen M.J."/>
        </authorList>
    </citation>
    <scope>NUCLEOTIDE SEQUENCE</scope>
    <source>
        <strain evidence="4">6019</strain>
    </source>
</reference>
<evidence type="ECO:0000313" key="5">
    <source>
        <dbReference type="Proteomes" id="UP000763505"/>
    </source>
</evidence>
<dbReference type="GO" id="GO:0004343">
    <property type="term" value="F:glucosamine 6-phosphate N-acetyltransferase activity"/>
    <property type="evidence" value="ECO:0007669"/>
    <property type="project" value="TreeGrafter"/>
</dbReference>
<proteinExistence type="inferred from homology"/>
<evidence type="ECO:0000256" key="2">
    <source>
        <dbReference type="ARBA" id="ARBA00029740"/>
    </source>
</evidence>
<keyword evidence="4" id="KW-0808">Transferase</keyword>
<gene>
    <name evidence="4" type="ORF">K8V35_05665</name>
</gene>
<dbReference type="InterPro" id="IPR039143">
    <property type="entry name" value="GNPNAT1-like"/>
</dbReference>
<comment type="similarity">
    <text evidence="1">Belongs to the UPF0039 (ElaA) family.</text>
</comment>
<dbReference type="InterPro" id="IPR000182">
    <property type="entry name" value="GNAT_dom"/>
</dbReference>
<evidence type="ECO:0000313" key="4">
    <source>
        <dbReference type="EMBL" id="HJE19821.1"/>
    </source>
</evidence>
<comment type="caution">
    <text evidence="4">The sequence shown here is derived from an EMBL/GenBank/DDBJ whole genome shotgun (WGS) entry which is preliminary data.</text>
</comment>
<dbReference type="AlphaFoldDB" id="A0A921DX75"/>
<dbReference type="PROSITE" id="PS51186">
    <property type="entry name" value="GNAT"/>
    <property type="match status" value="1"/>
</dbReference>
<evidence type="ECO:0000256" key="1">
    <source>
        <dbReference type="ARBA" id="ARBA00009623"/>
    </source>
</evidence>
<keyword evidence="4" id="KW-0012">Acyltransferase</keyword>
<evidence type="ECO:0000259" key="3">
    <source>
        <dbReference type="PROSITE" id="PS51186"/>
    </source>
</evidence>
<organism evidence="4 5">
    <name type="scientific">Aliicoccus persicus</name>
    <dbReference type="NCBI Taxonomy" id="930138"/>
    <lineage>
        <taxon>Bacteria</taxon>
        <taxon>Bacillati</taxon>
        <taxon>Bacillota</taxon>
        <taxon>Bacilli</taxon>
        <taxon>Bacillales</taxon>
        <taxon>Staphylococcaceae</taxon>
        <taxon>Aliicoccus</taxon>
    </lineage>
</organism>
<dbReference type="SUPFAM" id="SSF55729">
    <property type="entry name" value="Acyl-CoA N-acyltransferases (Nat)"/>
    <property type="match status" value="1"/>
</dbReference>